<evidence type="ECO:0000256" key="3">
    <source>
        <dbReference type="PROSITE-ProRule" id="PRU00708"/>
    </source>
</evidence>
<dbReference type="NCBIfam" id="TIGR00756">
    <property type="entry name" value="PPR"/>
    <property type="match status" value="9"/>
</dbReference>
<accession>A0A2Z6LPT3</accession>
<dbReference type="EMBL" id="DF973220">
    <property type="protein sequence ID" value="GAU20817.1"/>
    <property type="molecule type" value="Genomic_DNA"/>
</dbReference>
<comment type="similarity">
    <text evidence="1">Belongs to the PPR family. P subfamily.</text>
</comment>
<feature type="repeat" description="PPR" evidence="3">
    <location>
        <begin position="172"/>
        <end position="206"/>
    </location>
</feature>
<dbReference type="AlphaFoldDB" id="A0A2Z6LPT3"/>
<feature type="repeat" description="PPR" evidence="3">
    <location>
        <begin position="137"/>
        <end position="171"/>
    </location>
</feature>
<feature type="repeat" description="PPR" evidence="3">
    <location>
        <begin position="102"/>
        <end position="136"/>
    </location>
</feature>
<dbReference type="Pfam" id="PF01535">
    <property type="entry name" value="PPR"/>
    <property type="match status" value="1"/>
</dbReference>
<dbReference type="PROSITE" id="PS51375">
    <property type="entry name" value="PPR"/>
    <property type="match status" value="8"/>
</dbReference>
<dbReference type="InterPro" id="IPR011990">
    <property type="entry name" value="TPR-like_helical_dom_sf"/>
</dbReference>
<dbReference type="PANTHER" id="PTHR47941">
    <property type="entry name" value="PENTATRICOPEPTIDE REPEAT-CONTAINING PROTEIN 3, MITOCHONDRIAL"/>
    <property type="match status" value="1"/>
</dbReference>
<dbReference type="Proteomes" id="UP000242715">
    <property type="component" value="Unassembled WGS sequence"/>
</dbReference>
<evidence type="ECO:0000256" key="2">
    <source>
        <dbReference type="ARBA" id="ARBA00022737"/>
    </source>
</evidence>
<feature type="repeat" description="PPR" evidence="3">
    <location>
        <begin position="277"/>
        <end position="311"/>
    </location>
</feature>
<evidence type="ECO:0000256" key="1">
    <source>
        <dbReference type="ARBA" id="ARBA00007626"/>
    </source>
</evidence>
<dbReference type="Gene3D" id="1.25.40.10">
    <property type="entry name" value="Tetratricopeptide repeat domain"/>
    <property type="match status" value="3"/>
</dbReference>
<sequence>MSFSVLSYAAASITLSPSKNFCLPIPNFNRRRFYSQPNSNSQLHHNFIVADSSFNGMLDINPTPSSSVFEIGKMLGSLVRNKQFQTAISLSHQMELNGIQPNFVTLNILLNCFCQLGQLNFAFSVLAKILKLGYQPNTITVTALMKCMCVCGQIKKALDFHDDIISKGFQLNQISYGILIDGLCKKGETTAALQLLRRIELLMVEPNVVMYNTVIHSLCKDKLVSDAFHLYSEMIVKKISPNVFTYTNLIYGLCIVGQFKEALGLLNEMLLKNLSPNVFTFNILIGALSKEGETRKVRNVLAVMIKQGVKPDVVTYTSLIDGYFLVNEVNMAKYVFNTLAQRGVIPDVNSYSVMINGLCKKKMVDEAMTLFKEMKVESLRTFLELNNARFGKLGLLLSNTPLRALLTSSLQLLALKGLTHLSKLTCLKSLSTFIVDSKMGFGLAELRELQLGGKLHIKGLENVSSEDAKEAILIASHRSQGFWDEGLFGNTSSPLEENNTSILEGLVEVILYDCRNCDRLPTHEKMLRTEGVEMLPQLSYLRISCVPKLALPSLPSLEIIDAGGLTYEFYLHFSEFCDENLENL</sequence>
<dbReference type="InterPro" id="IPR002885">
    <property type="entry name" value="PPR_rpt"/>
</dbReference>
<dbReference type="SUPFAM" id="SSF81901">
    <property type="entry name" value="HCP-like"/>
    <property type="match status" value="1"/>
</dbReference>
<feature type="repeat" description="PPR" evidence="3">
    <location>
        <begin position="347"/>
        <end position="381"/>
    </location>
</feature>
<reference evidence="5" key="1">
    <citation type="journal article" date="2017" name="Front. Plant Sci.">
        <title>Climate Clever Clovers: New Paradigm to Reduce the Environmental Footprint of Ruminants by Breeding Low Methanogenic Forages Utilizing Haplotype Variation.</title>
        <authorList>
            <person name="Kaur P."/>
            <person name="Appels R."/>
            <person name="Bayer P.E."/>
            <person name="Keeble-Gagnere G."/>
            <person name="Wang J."/>
            <person name="Hirakawa H."/>
            <person name="Shirasawa K."/>
            <person name="Vercoe P."/>
            <person name="Stefanova K."/>
            <person name="Durmic Z."/>
            <person name="Nichols P."/>
            <person name="Revell C."/>
            <person name="Isobe S.N."/>
            <person name="Edwards D."/>
            <person name="Erskine W."/>
        </authorList>
    </citation>
    <scope>NUCLEOTIDE SEQUENCE [LARGE SCALE GENOMIC DNA]</scope>
    <source>
        <strain evidence="5">cv. Daliak</strain>
    </source>
</reference>
<feature type="repeat" description="PPR" evidence="3">
    <location>
        <begin position="312"/>
        <end position="346"/>
    </location>
</feature>
<dbReference type="Pfam" id="PF13041">
    <property type="entry name" value="PPR_2"/>
    <property type="match status" value="4"/>
</dbReference>
<proteinExistence type="inferred from homology"/>
<gene>
    <name evidence="4" type="ORF">TSUD_133020</name>
</gene>
<organism evidence="4 5">
    <name type="scientific">Trifolium subterraneum</name>
    <name type="common">Subterranean clover</name>
    <dbReference type="NCBI Taxonomy" id="3900"/>
    <lineage>
        <taxon>Eukaryota</taxon>
        <taxon>Viridiplantae</taxon>
        <taxon>Streptophyta</taxon>
        <taxon>Embryophyta</taxon>
        <taxon>Tracheophyta</taxon>
        <taxon>Spermatophyta</taxon>
        <taxon>Magnoliopsida</taxon>
        <taxon>eudicotyledons</taxon>
        <taxon>Gunneridae</taxon>
        <taxon>Pentapetalae</taxon>
        <taxon>rosids</taxon>
        <taxon>fabids</taxon>
        <taxon>Fabales</taxon>
        <taxon>Fabaceae</taxon>
        <taxon>Papilionoideae</taxon>
        <taxon>50 kb inversion clade</taxon>
        <taxon>NPAAA clade</taxon>
        <taxon>Hologalegina</taxon>
        <taxon>IRL clade</taxon>
        <taxon>Trifolieae</taxon>
        <taxon>Trifolium</taxon>
    </lineage>
</organism>
<evidence type="ECO:0000313" key="5">
    <source>
        <dbReference type="Proteomes" id="UP000242715"/>
    </source>
</evidence>
<protein>
    <submittedName>
        <fullName evidence="4">Uncharacterized protein</fullName>
    </submittedName>
</protein>
<keyword evidence="2" id="KW-0677">Repeat</keyword>
<dbReference type="OrthoDB" id="185373at2759"/>
<evidence type="ECO:0000313" key="4">
    <source>
        <dbReference type="EMBL" id="GAU20817.1"/>
    </source>
</evidence>
<feature type="repeat" description="PPR" evidence="3">
    <location>
        <begin position="242"/>
        <end position="276"/>
    </location>
</feature>
<name>A0A2Z6LPT3_TRISU</name>
<keyword evidence="5" id="KW-1185">Reference proteome</keyword>
<feature type="repeat" description="PPR" evidence="3">
    <location>
        <begin position="207"/>
        <end position="241"/>
    </location>
</feature>